<dbReference type="RefSeq" id="WP_073284341.1">
    <property type="nucleotide sequence ID" value="NZ_FRCP01000007.1"/>
</dbReference>
<protein>
    <submittedName>
        <fullName evidence="1">Uncharacterized protein</fullName>
    </submittedName>
</protein>
<gene>
    <name evidence="1" type="ORF">SAMN02746066_01133</name>
</gene>
<dbReference type="STRING" id="1120996.SAMN02746066_01133"/>
<proteinExistence type="predicted"/>
<evidence type="ECO:0000313" key="2">
    <source>
        <dbReference type="Proteomes" id="UP000184038"/>
    </source>
</evidence>
<reference evidence="1 2" key="1">
    <citation type="submission" date="2016-11" db="EMBL/GenBank/DDBJ databases">
        <authorList>
            <person name="Jaros S."/>
            <person name="Januszkiewicz K."/>
            <person name="Wedrychowicz H."/>
        </authorList>
    </citation>
    <scope>NUCLEOTIDE SEQUENCE [LARGE SCALE GENOMIC DNA]</scope>
    <source>
        <strain evidence="1 2">DSM 15930</strain>
    </source>
</reference>
<name>A0A1M7GVY7_9FIRM</name>
<evidence type="ECO:0000313" key="1">
    <source>
        <dbReference type="EMBL" id="SHM20029.1"/>
    </source>
</evidence>
<dbReference type="Proteomes" id="UP000184038">
    <property type="component" value="Unassembled WGS sequence"/>
</dbReference>
<sequence>MLQKLVIMSKKVAKSGYRLVTSWNDDTLYYSRIYIDKNREKIKKNPIKFMSKLLEINWLCYRGKIEKLQKDLISSEEGIDSYISRPKVFRFAEQFIGYTDLIIDMENCVYVKTKTSNQIYQEVEEYLKIKDFAKIRSAYNSKTLTINQIYLEISSSLEQEVSPDMEIQLYQESIMVNPYIAKALSVIAYNSVHITAYLETNYDKNIYDKICRKAGIVLNDLETTADKKVSLEYIMREKGRMAKAEKSKRYIFLTSNYSRFKKLYQKVDGKMIFYPSTSVYADEIITKYLSTGVSKLEKESIAMQLFCGLKPFDYEYTLLYLTKAPVFFHLLERIGKRAAVLDATVIILGDKESKLEAIYMKFFEACRIILWSPLAAYEPKTCKEWKEVLRQYPRLNKIPVERIMFALGIGTMLNGKDTIQTMITKVVRCSMPRNQNEVIRYLNEACGDINSLLLWNPVGGDIMTSTFVEGLQASNPNRKIYYIDDLSEMESEVIRDIAEEMEESLPVCLGIFDDNYAFALPETLRTSNSELLFRVLEDYFLTMYE</sequence>
<keyword evidence="2" id="KW-1185">Reference proteome</keyword>
<dbReference type="EMBL" id="FRCP01000007">
    <property type="protein sequence ID" value="SHM20029.1"/>
    <property type="molecule type" value="Genomic_DNA"/>
</dbReference>
<organism evidence="1 2">
    <name type="scientific">Anaerosporobacter mobilis DSM 15930</name>
    <dbReference type="NCBI Taxonomy" id="1120996"/>
    <lineage>
        <taxon>Bacteria</taxon>
        <taxon>Bacillati</taxon>
        <taxon>Bacillota</taxon>
        <taxon>Clostridia</taxon>
        <taxon>Lachnospirales</taxon>
        <taxon>Lachnospiraceae</taxon>
        <taxon>Anaerosporobacter</taxon>
    </lineage>
</organism>
<accession>A0A1M7GVY7</accession>
<dbReference type="AlphaFoldDB" id="A0A1M7GVY7"/>